<dbReference type="RefSeq" id="WP_097046756.1">
    <property type="nucleotide sequence ID" value="NZ_OBEH01000005.1"/>
</dbReference>
<evidence type="ECO:0000256" key="1">
    <source>
        <dbReference type="SAM" id="MobiDB-lite"/>
    </source>
</evidence>
<feature type="region of interest" description="Disordered" evidence="1">
    <location>
        <begin position="69"/>
        <end position="92"/>
    </location>
</feature>
<dbReference type="AlphaFoldDB" id="A0A285MW10"/>
<accession>A0A285MW10</accession>
<organism evidence="2 3">
    <name type="scientific">Flagellimonas pacifica</name>
    <dbReference type="NCBI Taxonomy" id="1247520"/>
    <lineage>
        <taxon>Bacteria</taxon>
        <taxon>Pseudomonadati</taxon>
        <taxon>Bacteroidota</taxon>
        <taxon>Flavobacteriia</taxon>
        <taxon>Flavobacteriales</taxon>
        <taxon>Flavobacteriaceae</taxon>
        <taxon>Flagellimonas</taxon>
    </lineage>
</organism>
<gene>
    <name evidence="2" type="ORF">SAMN06265377_3136</name>
</gene>
<sequence length="92" mass="10304">MDDSDKVSVDFKKGFNLGYELAKELDLKVPMFKNQNNQRASSNAIQAGMIQYIGELDLTLNKNIDRSAKQRKISMDKKNRGKGKNTGKGLVP</sequence>
<evidence type="ECO:0000313" key="2">
    <source>
        <dbReference type="EMBL" id="SNZ01298.1"/>
    </source>
</evidence>
<reference evidence="3" key="1">
    <citation type="submission" date="2017-09" db="EMBL/GenBank/DDBJ databases">
        <authorList>
            <person name="Varghese N."/>
            <person name="Submissions S."/>
        </authorList>
    </citation>
    <scope>NUCLEOTIDE SEQUENCE [LARGE SCALE GENOMIC DNA]</scope>
    <source>
        <strain evidence="3">DSM 25885</strain>
    </source>
</reference>
<dbReference type="OrthoDB" id="1453119at2"/>
<dbReference type="EMBL" id="OBEH01000005">
    <property type="protein sequence ID" value="SNZ01298.1"/>
    <property type="molecule type" value="Genomic_DNA"/>
</dbReference>
<proteinExistence type="predicted"/>
<dbReference type="Proteomes" id="UP000219048">
    <property type="component" value="Unassembled WGS sequence"/>
</dbReference>
<protein>
    <submittedName>
        <fullName evidence="2">Uncharacterized protein</fullName>
    </submittedName>
</protein>
<evidence type="ECO:0000313" key="3">
    <source>
        <dbReference type="Proteomes" id="UP000219048"/>
    </source>
</evidence>
<feature type="compositionally biased region" description="Basic and acidic residues" evidence="1">
    <location>
        <begin position="69"/>
        <end position="78"/>
    </location>
</feature>
<name>A0A285MW10_9FLAO</name>
<keyword evidence="3" id="KW-1185">Reference proteome</keyword>